<dbReference type="GO" id="GO:0160147">
    <property type="term" value="F:tRNA pseudouridine(38-40) synthase activity"/>
    <property type="evidence" value="ECO:0007669"/>
    <property type="project" value="UniProtKB-EC"/>
</dbReference>
<evidence type="ECO:0000256" key="6">
    <source>
        <dbReference type="PIRSR" id="PIRSR001430-2"/>
    </source>
</evidence>
<feature type="domain" description="Pseudouridine synthase I TruA alpha/beta" evidence="8">
    <location>
        <begin position="148"/>
        <end position="249"/>
    </location>
</feature>
<dbReference type="NCBIfam" id="TIGR00071">
    <property type="entry name" value="hisT_truA"/>
    <property type="match status" value="1"/>
</dbReference>
<dbReference type="PANTHER" id="PTHR11142">
    <property type="entry name" value="PSEUDOURIDYLATE SYNTHASE"/>
    <property type="match status" value="1"/>
</dbReference>
<comment type="function">
    <text evidence="4">Formation of pseudouridine at positions 38, 39 and 40 in the anticodon stem and loop of transfer RNAs.</text>
</comment>
<evidence type="ECO:0000256" key="4">
    <source>
        <dbReference type="HAMAP-Rule" id="MF_00171"/>
    </source>
</evidence>
<feature type="domain" description="Pseudouridine synthase I TruA alpha/beta" evidence="8">
    <location>
        <begin position="9"/>
        <end position="109"/>
    </location>
</feature>
<dbReference type="CDD" id="cd02570">
    <property type="entry name" value="PseudoU_synth_EcTruA"/>
    <property type="match status" value="1"/>
</dbReference>
<organism evidence="9 10">
    <name type="scientific">Candidatus Segetimicrobium genomatis</name>
    <dbReference type="NCBI Taxonomy" id="2569760"/>
    <lineage>
        <taxon>Bacteria</taxon>
        <taxon>Bacillati</taxon>
        <taxon>Candidatus Sysuimicrobiota</taxon>
        <taxon>Candidatus Sysuimicrobiia</taxon>
        <taxon>Candidatus Sysuimicrobiales</taxon>
        <taxon>Candidatus Segetimicrobiaceae</taxon>
        <taxon>Candidatus Segetimicrobium</taxon>
    </lineage>
</organism>
<evidence type="ECO:0000256" key="3">
    <source>
        <dbReference type="ARBA" id="ARBA00023235"/>
    </source>
</evidence>
<gene>
    <name evidence="4 9" type="primary">truA</name>
    <name evidence="9" type="ORF">E6H02_04755</name>
</gene>
<accession>A0A537M0D3</accession>
<dbReference type="Pfam" id="PF01416">
    <property type="entry name" value="PseudoU_synth_1"/>
    <property type="match status" value="2"/>
</dbReference>
<comment type="caution">
    <text evidence="9">The sequence shown here is derived from an EMBL/GenBank/DDBJ whole genome shotgun (WGS) entry which is preliminary data.</text>
</comment>
<dbReference type="GO" id="GO:0003723">
    <property type="term" value="F:RNA binding"/>
    <property type="evidence" value="ECO:0007669"/>
    <property type="project" value="InterPro"/>
</dbReference>
<dbReference type="EMBL" id="VBAM01000150">
    <property type="protein sequence ID" value="TMJ13740.1"/>
    <property type="molecule type" value="Genomic_DNA"/>
</dbReference>
<sequence>MRTVRLVLEYDGTGYCGWQRQRGSAAGGAPSVQATLEAALRRATGVATPAVGAGRTDAGVHALGQVVHFTTHSRIPAARWPAALNARLPPDIRVLGAEEMPDGFHARFDAVSRTYRYEILNRPAPSALLRHRAYHVPEPIDVEAVRRALAALVGRHDFAAYRGAGSPSRTTVCTLTAAGCARTGSRVRIWLTGDRFLRHMVRMIVGTLVRVGTGRLPPDAPGAYLADRDNRRTGPKVPAHGLYLVRVEYGP</sequence>
<dbReference type="PANTHER" id="PTHR11142:SF0">
    <property type="entry name" value="TRNA PSEUDOURIDINE SYNTHASE-LIKE 1"/>
    <property type="match status" value="1"/>
</dbReference>
<dbReference type="InterPro" id="IPR020103">
    <property type="entry name" value="PsdUridine_synth_cat_dom_sf"/>
</dbReference>
<evidence type="ECO:0000313" key="10">
    <source>
        <dbReference type="Proteomes" id="UP000320393"/>
    </source>
</evidence>
<keyword evidence="2 4" id="KW-0819">tRNA processing</keyword>
<dbReference type="InterPro" id="IPR001406">
    <property type="entry name" value="PsdUridine_synth_TruA"/>
</dbReference>
<name>A0A537M0D3_9BACT</name>
<dbReference type="Gene3D" id="3.30.70.580">
    <property type="entry name" value="Pseudouridine synthase I, catalytic domain, N-terminal subdomain"/>
    <property type="match status" value="1"/>
</dbReference>
<dbReference type="PIRSF" id="PIRSF001430">
    <property type="entry name" value="tRNA_psdUrid_synth"/>
    <property type="match status" value="1"/>
</dbReference>
<comment type="subunit">
    <text evidence="4">Homodimer.</text>
</comment>
<dbReference type="Gene3D" id="3.30.70.660">
    <property type="entry name" value="Pseudouridine synthase I, catalytic domain, C-terminal subdomain"/>
    <property type="match status" value="1"/>
</dbReference>
<dbReference type="EC" id="5.4.99.12" evidence="4"/>
<dbReference type="InterPro" id="IPR020095">
    <property type="entry name" value="PsdUridine_synth_TruA_C"/>
</dbReference>
<comment type="similarity">
    <text evidence="1 4 7">Belongs to the tRNA pseudouridine synthase TruA family.</text>
</comment>
<keyword evidence="3 4" id="KW-0413">Isomerase</keyword>
<comment type="caution">
    <text evidence="4">Lacks conserved residue(s) required for the propagation of feature annotation.</text>
</comment>
<feature type="binding site" evidence="4 6">
    <location>
        <position position="115"/>
    </location>
    <ligand>
        <name>substrate</name>
    </ligand>
</feature>
<dbReference type="InterPro" id="IPR020094">
    <property type="entry name" value="TruA/RsuA/RluB/E/F_N"/>
</dbReference>
<dbReference type="Proteomes" id="UP000320393">
    <property type="component" value="Unassembled WGS sequence"/>
</dbReference>
<evidence type="ECO:0000259" key="8">
    <source>
        <dbReference type="Pfam" id="PF01416"/>
    </source>
</evidence>
<protein>
    <recommendedName>
        <fullName evidence="4">tRNA pseudouridine synthase A</fullName>
        <ecNumber evidence="4">5.4.99.12</ecNumber>
    </recommendedName>
    <alternativeName>
        <fullName evidence="4">tRNA pseudouridine(38-40) synthase</fullName>
    </alternativeName>
    <alternativeName>
        <fullName evidence="4">tRNA pseudouridylate synthase I</fullName>
    </alternativeName>
    <alternativeName>
        <fullName evidence="4">tRNA-uridine isomerase I</fullName>
    </alternativeName>
</protein>
<dbReference type="FunFam" id="3.30.70.580:FF:000001">
    <property type="entry name" value="tRNA pseudouridine synthase A"/>
    <property type="match status" value="1"/>
</dbReference>
<evidence type="ECO:0000256" key="1">
    <source>
        <dbReference type="ARBA" id="ARBA00009375"/>
    </source>
</evidence>
<dbReference type="AlphaFoldDB" id="A0A537M0D3"/>
<proteinExistence type="inferred from homology"/>
<dbReference type="SUPFAM" id="SSF55120">
    <property type="entry name" value="Pseudouridine synthase"/>
    <property type="match status" value="1"/>
</dbReference>
<evidence type="ECO:0000313" key="9">
    <source>
        <dbReference type="EMBL" id="TMJ13740.1"/>
    </source>
</evidence>
<evidence type="ECO:0000256" key="2">
    <source>
        <dbReference type="ARBA" id="ARBA00022694"/>
    </source>
</evidence>
<evidence type="ECO:0000256" key="7">
    <source>
        <dbReference type="RuleBase" id="RU003792"/>
    </source>
</evidence>
<comment type="catalytic activity">
    <reaction evidence="4 7">
        <text>uridine(38/39/40) in tRNA = pseudouridine(38/39/40) in tRNA</text>
        <dbReference type="Rhea" id="RHEA:22376"/>
        <dbReference type="Rhea" id="RHEA-COMP:10085"/>
        <dbReference type="Rhea" id="RHEA-COMP:10087"/>
        <dbReference type="ChEBI" id="CHEBI:65314"/>
        <dbReference type="ChEBI" id="CHEBI:65315"/>
        <dbReference type="EC" id="5.4.99.12"/>
    </reaction>
</comment>
<feature type="active site" description="Nucleophile" evidence="4 5">
    <location>
        <position position="57"/>
    </location>
</feature>
<dbReference type="InterPro" id="IPR020097">
    <property type="entry name" value="PsdUridine_synth_TruA_a/b_dom"/>
</dbReference>
<evidence type="ECO:0000256" key="5">
    <source>
        <dbReference type="PIRSR" id="PIRSR001430-1"/>
    </source>
</evidence>
<reference evidence="9 10" key="1">
    <citation type="journal article" date="2019" name="Nat. Microbiol.">
        <title>Mediterranean grassland soil C-N compound turnover is dependent on rainfall and depth, and is mediated by genomically divergent microorganisms.</title>
        <authorList>
            <person name="Diamond S."/>
            <person name="Andeer P.F."/>
            <person name="Li Z."/>
            <person name="Crits-Christoph A."/>
            <person name="Burstein D."/>
            <person name="Anantharaman K."/>
            <person name="Lane K.R."/>
            <person name="Thomas B.C."/>
            <person name="Pan C."/>
            <person name="Northen T.R."/>
            <person name="Banfield J.F."/>
        </authorList>
    </citation>
    <scope>NUCLEOTIDE SEQUENCE [LARGE SCALE GENOMIC DNA]</scope>
    <source>
        <strain evidence="9">NP_5</strain>
    </source>
</reference>
<dbReference type="GO" id="GO:0031119">
    <property type="term" value="P:tRNA pseudouridine synthesis"/>
    <property type="evidence" value="ECO:0007669"/>
    <property type="project" value="UniProtKB-UniRule"/>
</dbReference>
<dbReference type="HAMAP" id="MF_00171">
    <property type="entry name" value="TruA"/>
    <property type="match status" value="1"/>
</dbReference>